<dbReference type="RefSeq" id="WP_147578477.1">
    <property type="nucleotide sequence ID" value="NZ_CABKVV010000009.1"/>
</dbReference>
<reference evidence="1 2" key="1">
    <citation type="submission" date="2022-06" db="EMBL/GenBank/DDBJ databases">
        <title>Isolation of gut microbiota from human fecal samples.</title>
        <authorList>
            <person name="Pamer E.G."/>
            <person name="Barat B."/>
            <person name="Waligurski E."/>
            <person name="Medina S."/>
            <person name="Paddock L."/>
            <person name="Mostad J."/>
        </authorList>
    </citation>
    <scope>NUCLEOTIDE SEQUENCE [LARGE SCALE GENOMIC DNA]</scope>
    <source>
        <strain evidence="1 2">DFI.9.73</strain>
    </source>
</reference>
<keyword evidence="2" id="KW-1185">Reference proteome</keyword>
<gene>
    <name evidence="1" type="ORF">NE695_14780</name>
</gene>
<sequence>MMQDKTRNVYEKNGGILRLVPVFVLCGRSSITRFMNGRLSAGEYYVGAPAAGRDVRVENHSEFEPLVMLKHFSNHPGVPQAEKGGC</sequence>
<protein>
    <submittedName>
        <fullName evidence="1">Uncharacterized protein</fullName>
    </submittedName>
</protein>
<dbReference type="GeneID" id="90531100"/>
<evidence type="ECO:0000313" key="1">
    <source>
        <dbReference type="EMBL" id="MCQ4841178.1"/>
    </source>
</evidence>
<dbReference type="EMBL" id="JANFZH010000040">
    <property type="protein sequence ID" value="MCQ4841178.1"/>
    <property type="molecule type" value="Genomic_DNA"/>
</dbReference>
<accession>A0ABT1S2L5</accession>
<organism evidence="1 2">
    <name type="scientific">Neglectibacter timonensis</name>
    <dbReference type="NCBI Taxonomy" id="1776382"/>
    <lineage>
        <taxon>Bacteria</taxon>
        <taxon>Bacillati</taxon>
        <taxon>Bacillota</taxon>
        <taxon>Clostridia</taxon>
        <taxon>Eubacteriales</taxon>
        <taxon>Oscillospiraceae</taxon>
        <taxon>Neglectibacter</taxon>
    </lineage>
</organism>
<dbReference type="Proteomes" id="UP001524473">
    <property type="component" value="Unassembled WGS sequence"/>
</dbReference>
<name>A0ABT1S2L5_9FIRM</name>
<proteinExistence type="predicted"/>
<comment type="caution">
    <text evidence="1">The sequence shown here is derived from an EMBL/GenBank/DDBJ whole genome shotgun (WGS) entry which is preliminary data.</text>
</comment>
<evidence type="ECO:0000313" key="2">
    <source>
        <dbReference type="Proteomes" id="UP001524473"/>
    </source>
</evidence>